<gene>
    <name evidence="2" type="primary">lipM</name>
    <name evidence="2" type="ORF">Pla111_27860</name>
</gene>
<dbReference type="Pfam" id="PF21948">
    <property type="entry name" value="LplA-B_cat"/>
    <property type="match status" value="1"/>
</dbReference>
<dbReference type="Gene3D" id="3.30.930.10">
    <property type="entry name" value="Bira Bifunctional Protein, Domain 2"/>
    <property type="match status" value="1"/>
</dbReference>
<keyword evidence="2" id="KW-0012">Acyltransferase</keyword>
<dbReference type="InterPro" id="IPR004143">
    <property type="entry name" value="BPL_LPL_catalytic"/>
</dbReference>
<evidence type="ECO:0000313" key="3">
    <source>
        <dbReference type="Proteomes" id="UP000318995"/>
    </source>
</evidence>
<organism evidence="2 3">
    <name type="scientific">Botrimarina hoheduenensis</name>
    <dbReference type="NCBI Taxonomy" id="2528000"/>
    <lineage>
        <taxon>Bacteria</taxon>
        <taxon>Pseudomonadati</taxon>
        <taxon>Planctomycetota</taxon>
        <taxon>Planctomycetia</taxon>
        <taxon>Pirellulales</taxon>
        <taxon>Lacipirellulaceae</taxon>
        <taxon>Botrimarina</taxon>
    </lineage>
</organism>
<dbReference type="PANTHER" id="PTHR43679:SF2">
    <property type="entry name" value="OCTANOYL-[GCVH]:PROTEIN N-OCTANOYLTRANSFERASE"/>
    <property type="match status" value="1"/>
</dbReference>
<dbReference type="AlphaFoldDB" id="A0A5C5VXN9"/>
<protein>
    <submittedName>
        <fullName evidence="2">Octanoyltransferase LipM</fullName>
        <ecNumber evidence="2">2.3.1.181</ecNumber>
    </submittedName>
</protein>
<dbReference type="GO" id="GO:0033819">
    <property type="term" value="F:lipoyl(octanoyl) transferase activity"/>
    <property type="evidence" value="ECO:0007669"/>
    <property type="project" value="UniProtKB-EC"/>
</dbReference>
<keyword evidence="2" id="KW-0808">Transferase</keyword>
<sequence>MPLRLTLFGEPLTPTNERARCHASHNLVSTPLPALPCRLLHNAPAAGDWNMAVDDVLLDTVADQGLAALRFYRWGEPTLSLGYFQAHTERSRHSSSRALPMVRRTTGGGALVHDHELTYALTLPASSGHTKDPTALTCLVHRALSEALASLGFPSEAISTCAAAIPAADQPEPFLCFQRRSRGDLLAREASSKKLPMPAAEGLHKVCGSAQRRRRGALLQHGGVLLGRSRHAPELLGMMDLGIEPGGCIPDSDFCETLAEAWATRIAETAGLTLAPSELSQAEQQAAQTLMEERFRSTEWTQRR</sequence>
<dbReference type="RefSeq" id="WP_231931043.1">
    <property type="nucleotide sequence ID" value="NZ_SJPH01000007.1"/>
</dbReference>
<dbReference type="PROSITE" id="PS51733">
    <property type="entry name" value="BPL_LPL_CATALYTIC"/>
    <property type="match status" value="1"/>
</dbReference>
<dbReference type="PANTHER" id="PTHR43679">
    <property type="entry name" value="OCTANOYLTRANSFERASE LIPM-RELATED"/>
    <property type="match status" value="1"/>
</dbReference>
<dbReference type="SUPFAM" id="SSF55681">
    <property type="entry name" value="Class II aaRS and biotin synthetases"/>
    <property type="match status" value="1"/>
</dbReference>
<dbReference type="InterPro" id="IPR045864">
    <property type="entry name" value="aa-tRNA-synth_II/BPL/LPL"/>
</dbReference>
<dbReference type="EMBL" id="SJPH01000007">
    <property type="protein sequence ID" value="TWT42481.1"/>
    <property type="molecule type" value="Genomic_DNA"/>
</dbReference>
<dbReference type="Proteomes" id="UP000318995">
    <property type="component" value="Unassembled WGS sequence"/>
</dbReference>
<keyword evidence="3" id="KW-1185">Reference proteome</keyword>
<accession>A0A5C5VXN9</accession>
<dbReference type="InterPro" id="IPR050664">
    <property type="entry name" value="Octanoyltrans_LipM/LipL"/>
</dbReference>
<evidence type="ECO:0000313" key="2">
    <source>
        <dbReference type="EMBL" id="TWT42481.1"/>
    </source>
</evidence>
<proteinExistence type="predicted"/>
<comment type="caution">
    <text evidence="2">The sequence shown here is derived from an EMBL/GenBank/DDBJ whole genome shotgun (WGS) entry which is preliminary data.</text>
</comment>
<name>A0A5C5VXN9_9BACT</name>
<evidence type="ECO:0000259" key="1">
    <source>
        <dbReference type="PROSITE" id="PS51733"/>
    </source>
</evidence>
<dbReference type="EC" id="2.3.1.181" evidence="2"/>
<feature type="domain" description="BPL/LPL catalytic" evidence="1">
    <location>
        <begin position="63"/>
        <end position="270"/>
    </location>
</feature>
<reference evidence="2 3" key="1">
    <citation type="submission" date="2019-02" db="EMBL/GenBank/DDBJ databases">
        <title>Deep-cultivation of Planctomycetes and their phenomic and genomic characterization uncovers novel biology.</title>
        <authorList>
            <person name="Wiegand S."/>
            <person name="Jogler M."/>
            <person name="Boedeker C."/>
            <person name="Pinto D."/>
            <person name="Vollmers J."/>
            <person name="Rivas-Marin E."/>
            <person name="Kohn T."/>
            <person name="Peeters S.H."/>
            <person name="Heuer A."/>
            <person name="Rast P."/>
            <person name="Oberbeckmann S."/>
            <person name="Bunk B."/>
            <person name="Jeske O."/>
            <person name="Meyerdierks A."/>
            <person name="Storesund J.E."/>
            <person name="Kallscheuer N."/>
            <person name="Luecker S."/>
            <person name="Lage O.M."/>
            <person name="Pohl T."/>
            <person name="Merkel B.J."/>
            <person name="Hornburger P."/>
            <person name="Mueller R.-W."/>
            <person name="Bruemmer F."/>
            <person name="Labrenz M."/>
            <person name="Spormann A.M."/>
            <person name="Op Den Camp H."/>
            <person name="Overmann J."/>
            <person name="Amann R."/>
            <person name="Jetten M.S.M."/>
            <person name="Mascher T."/>
            <person name="Medema M.H."/>
            <person name="Devos D.P."/>
            <person name="Kaster A.-K."/>
            <person name="Ovreas L."/>
            <person name="Rohde M."/>
            <person name="Galperin M.Y."/>
            <person name="Jogler C."/>
        </authorList>
    </citation>
    <scope>NUCLEOTIDE SEQUENCE [LARGE SCALE GENOMIC DNA]</scope>
    <source>
        <strain evidence="2 3">Pla111</strain>
    </source>
</reference>